<dbReference type="Proteomes" id="UP000004994">
    <property type="component" value="Chromosome 11"/>
</dbReference>
<dbReference type="EnsemblPlants" id="Solyc11g008107.1.1">
    <property type="protein sequence ID" value="Solyc11g008107.1.1"/>
    <property type="gene ID" value="Solyc11g008107.1"/>
</dbReference>
<dbReference type="Gramene" id="Solyc11g008107.1.1">
    <property type="protein sequence ID" value="Solyc11g008107.1.1"/>
    <property type="gene ID" value="Solyc11g008107.1"/>
</dbReference>
<dbReference type="PANTHER" id="PTHR11439">
    <property type="entry name" value="GAG-POL-RELATED RETROTRANSPOSON"/>
    <property type="match status" value="1"/>
</dbReference>
<evidence type="ECO:0008006" key="3">
    <source>
        <dbReference type="Google" id="ProtNLM"/>
    </source>
</evidence>
<protein>
    <recommendedName>
        <fullName evidence="3">Reverse transcriptase Ty1/copia-type domain-containing protein</fullName>
    </recommendedName>
</protein>
<organism evidence="1">
    <name type="scientific">Solanum lycopersicum</name>
    <name type="common">Tomato</name>
    <name type="synonym">Lycopersicon esculentum</name>
    <dbReference type="NCBI Taxonomy" id="4081"/>
    <lineage>
        <taxon>Eukaryota</taxon>
        <taxon>Viridiplantae</taxon>
        <taxon>Streptophyta</taxon>
        <taxon>Embryophyta</taxon>
        <taxon>Tracheophyta</taxon>
        <taxon>Spermatophyta</taxon>
        <taxon>Magnoliopsida</taxon>
        <taxon>eudicotyledons</taxon>
        <taxon>Gunneridae</taxon>
        <taxon>Pentapetalae</taxon>
        <taxon>asterids</taxon>
        <taxon>lamiids</taxon>
        <taxon>Solanales</taxon>
        <taxon>Solanaceae</taxon>
        <taxon>Solanoideae</taxon>
        <taxon>Solaneae</taxon>
        <taxon>Solanum</taxon>
        <taxon>Solanum subgen. Lycopersicon</taxon>
    </lineage>
</organism>
<dbReference type="InParanoid" id="A0A3Q7IQH2"/>
<dbReference type="STRING" id="4081.A0A3Q7IQH2"/>
<accession>A0A3Q7IQH2</accession>
<reference evidence="1" key="1">
    <citation type="journal article" date="2012" name="Nature">
        <title>The tomato genome sequence provides insights into fleshy fruit evolution.</title>
        <authorList>
            <consortium name="Tomato Genome Consortium"/>
        </authorList>
    </citation>
    <scope>NUCLEOTIDE SEQUENCE [LARGE SCALE GENOMIC DNA]</scope>
    <source>
        <strain evidence="1">cv. Heinz 1706</strain>
    </source>
</reference>
<evidence type="ECO:0000313" key="2">
    <source>
        <dbReference type="Proteomes" id="UP000004994"/>
    </source>
</evidence>
<dbReference type="PaxDb" id="4081-Solyc11g020170.1.1"/>
<sequence length="241" mass="26570">MASGQAREAWGKESIIFYVVQFDDGCLKTVLVGSEIYFDRNNALRTLKVCWHPYSDTHLGILSSDSVFSSQVVYVENLKRVAQSIKDLGRLKYFLGIEVAQSKSEIAISPGKYALDILEEIGMTDGKPIDSPMDSNVKLVPSRGSLLAIQEDMVGNDSTPDVTFPVGVVSLFLNSPCESLDAVIHIIRYIKSAPRKGFLNEDRGHEKIVGYSDADWVGSFDGRSTYGYCVLVGQKLVSCKK</sequence>
<reference evidence="1" key="2">
    <citation type="submission" date="2019-01" db="UniProtKB">
        <authorList>
            <consortium name="EnsemblPlants"/>
        </authorList>
    </citation>
    <scope>IDENTIFICATION</scope>
    <source>
        <strain evidence="1">cv. Heinz 1706</strain>
    </source>
</reference>
<dbReference type="AlphaFoldDB" id="A0A3Q7IQH2"/>
<keyword evidence="2" id="KW-1185">Reference proteome</keyword>
<dbReference type="PANTHER" id="PTHR11439:SF484">
    <property type="entry name" value="REVERSE TRANSCRIPTASE TY1_COPIA-TYPE DOMAIN-CONTAINING PROTEIN"/>
    <property type="match status" value="1"/>
</dbReference>
<name>A0A3Q7IQH2_SOLLC</name>
<proteinExistence type="predicted"/>
<evidence type="ECO:0000313" key="1">
    <source>
        <dbReference type="EnsemblPlants" id="Solyc11g008107.1.1"/>
    </source>
</evidence>